<dbReference type="RefSeq" id="WP_230428184.1">
    <property type="nucleotide sequence ID" value="NZ_CP053627.1"/>
</dbReference>
<organism evidence="1 2">
    <name type="scientific">Xylella taiwanensis</name>
    <dbReference type="NCBI Taxonomy" id="1444770"/>
    <lineage>
        <taxon>Bacteria</taxon>
        <taxon>Pseudomonadati</taxon>
        <taxon>Pseudomonadota</taxon>
        <taxon>Gammaproteobacteria</taxon>
        <taxon>Lysobacterales</taxon>
        <taxon>Lysobacteraceae</taxon>
        <taxon>Xylella</taxon>
    </lineage>
</organism>
<comment type="caution">
    <text evidence="1">The sequence shown here is derived from an EMBL/GenBank/DDBJ whole genome shotgun (WGS) entry which is preliminary data.</text>
</comment>
<sequence length="91" mass="9625">MTACTSHGTVSTTGTATFRGDDCLNGRRETLTIRRYGRSGIALAMASETRSDAEKDVVAQSQSPAQEKQRRLTAAKIFCDLVGKGGACLNG</sequence>
<keyword evidence="2" id="KW-1185">Reference proteome</keyword>
<evidence type="ECO:0000313" key="2">
    <source>
        <dbReference type="Proteomes" id="UP001430701"/>
    </source>
</evidence>
<protein>
    <submittedName>
        <fullName evidence="1">Uncharacterized protein</fullName>
    </submittedName>
</protein>
<reference evidence="1" key="1">
    <citation type="submission" date="2021-11" db="EMBL/GenBank/DDBJ databases">
        <title>Genome sequence of Xylella taiwanensis PLS432.</title>
        <authorList>
            <person name="Weng L.-W."/>
            <person name="Su C.-C."/>
            <person name="Tsai C.-W."/>
            <person name="Kuo C.-H."/>
        </authorList>
    </citation>
    <scope>NUCLEOTIDE SEQUENCE</scope>
    <source>
        <strain evidence="1">PLS432</strain>
    </source>
</reference>
<dbReference type="EMBL" id="JAJPPU010000002">
    <property type="protein sequence ID" value="MCD8473612.1"/>
    <property type="molecule type" value="Genomic_DNA"/>
</dbReference>
<accession>A0ABS8TYH8</accession>
<dbReference type="GeneID" id="93922828"/>
<gene>
    <name evidence="1" type="ORF">LPH55_09135</name>
</gene>
<dbReference type="Proteomes" id="UP001430701">
    <property type="component" value="Unassembled WGS sequence"/>
</dbReference>
<evidence type="ECO:0000313" key="1">
    <source>
        <dbReference type="EMBL" id="MCD8473612.1"/>
    </source>
</evidence>
<proteinExistence type="predicted"/>
<name>A0ABS8TYH8_9GAMM</name>